<comment type="caution">
    <text evidence="2">The sequence shown here is derived from an EMBL/GenBank/DDBJ whole genome shotgun (WGS) entry which is preliminary data.</text>
</comment>
<evidence type="ECO:0000313" key="3">
    <source>
        <dbReference type="Proteomes" id="UP000264492"/>
    </source>
</evidence>
<dbReference type="AlphaFoldDB" id="A0A371K2S4"/>
<feature type="region of interest" description="Disordered" evidence="1">
    <location>
        <begin position="84"/>
        <end position="141"/>
    </location>
</feature>
<dbReference type="EMBL" id="QTSU01000001">
    <property type="protein sequence ID" value="RDZ28216.1"/>
    <property type="molecule type" value="Genomic_DNA"/>
</dbReference>
<evidence type="ECO:0000256" key="1">
    <source>
        <dbReference type="SAM" id="MobiDB-lite"/>
    </source>
</evidence>
<accession>A0A371K2S4</accession>
<keyword evidence="3" id="KW-1185">Reference proteome</keyword>
<proteinExistence type="predicted"/>
<evidence type="ECO:0000313" key="2">
    <source>
        <dbReference type="EMBL" id="RDZ28216.1"/>
    </source>
</evidence>
<dbReference type="Proteomes" id="UP000264492">
    <property type="component" value="Unassembled WGS sequence"/>
</dbReference>
<gene>
    <name evidence="2" type="ORF">DX914_03460</name>
</gene>
<protein>
    <submittedName>
        <fullName evidence="2">Uncharacterized protein</fullName>
    </submittedName>
</protein>
<sequence length="141" mass="14313">MLVAGLATALWLYAEDRMGPFTCNHCPLQNPLVDATTKAFINDLRPMWGMGAPWEADDVYVVCNTAYCVDYRIAYPDEQSYEGFNARPIQDGGSGSTGGGGGNETGGSGGGYNPGAGGGGGGGGSSGGGRVIVGDPVVVEN</sequence>
<reference evidence="2 3" key="1">
    <citation type="submission" date="2018-08" db="EMBL/GenBank/DDBJ databases">
        <title>Lysobacter sp. zong2l5, whole genome shotgun sequence.</title>
        <authorList>
            <person name="Zhang X."/>
            <person name="Feng G."/>
            <person name="Zhu H."/>
        </authorList>
    </citation>
    <scope>NUCLEOTIDE SEQUENCE [LARGE SCALE GENOMIC DNA]</scope>
    <source>
        <strain evidence="3">zong2l5</strain>
    </source>
</reference>
<feature type="compositionally biased region" description="Gly residues" evidence="1">
    <location>
        <begin position="92"/>
        <end position="131"/>
    </location>
</feature>
<organism evidence="2 3">
    <name type="scientific">Lysobacter silvisoli</name>
    <dbReference type="NCBI Taxonomy" id="2293254"/>
    <lineage>
        <taxon>Bacteria</taxon>
        <taxon>Pseudomonadati</taxon>
        <taxon>Pseudomonadota</taxon>
        <taxon>Gammaproteobacteria</taxon>
        <taxon>Lysobacterales</taxon>
        <taxon>Lysobacteraceae</taxon>
        <taxon>Lysobacter</taxon>
    </lineage>
</organism>
<name>A0A371K2S4_9GAMM</name>